<keyword evidence="8" id="KW-1185">Reference proteome</keyword>
<dbReference type="EnsemblMetazoa" id="GAUT022724-RA">
    <property type="protein sequence ID" value="GAUT022724-PA"/>
    <property type="gene ID" value="GAUT022724"/>
</dbReference>
<evidence type="ECO:0000259" key="6">
    <source>
        <dbReference type="Pfam" id="PF01180"/>
    </source>
</evidence>
<organism evidence="7 8">
    <name type="scientific">Glossina austeni</name>
    <name type="common">Savannah tsetse fly</name>
    <dbReference type="NCBI Taxonomy" id="7395"/>
    <lineage>
        <taxon>Eukaryota</taxon>
        <taxon>Metazoa</taxon>
        <taxon>Ecdysozoa</taxon>
        <taxon>Arthropoda</taxon>
        <taxon>Hexapoda</taxon>
        <taxon>Insecta</taxon>
        <taxon>Pterygota</taxon>
        <taxon>Neoptera</taxon>
        <taxon>Endopterygota</taxon>
        <taxon>Diptera</taxon>
        <taxon>Brachycera</taxon>
        <taxon>Muscomorpha</taxon>
        <taxon>Hippoboscoidea</taxon>
        <taxon>Glossinidae</taxon>
        <taxon>Glossina</taxon>
    </lineage>
</organism>
<evidence type="ECO:0000256" key="1">
    <source>
        <dbReference type="ARBA" id="ARBA00001917"/>
    </source>
</evidence>
<evidence type="ECO:0000256" key="3">
    <source>
        <dbReference type="ARBA" id="ARBA00022630"/>
    </source>
</evidence>
<keyword evidence="5" id="KW-0560">Oxidoreductase</keyword>
<dbReference type="SUPFAM" id="SSF51395">
    <property type="entry name" value="FMN-linked oxidoreductases"/>
    <property type="match status" value="1"/>
</dbReference>
<dbReference type="InterPro" id="IPR050074">
    <property type="entry name" value="DHO_dehydrogenase"/>
</dbReference>
<dbReference type="GO" id="GO:0009220">
    <property type="term" value="P:pyrimidine ribonucleotide biosynthetic process"/>
    <property type="evidence" value="ECO:0007669"/>
    <property type="project" value="TreeGrafter"/>
</dbReference>
<proteinExistence type="predicted"/>
<protein>
    <recommendedName>
        <fullName evidence="6">Dihydroorotate dehydrogenase catalytic domain-containing protein</fullName>
    </recommendedName>
</protein>
<evidence type="ECO:0000256" key="4">
    <source>
        <dbReference type="ARBA" id="ARBA00022643"/>
    </source>
</evidence>
<dbReference type="InterPro" id="IPR005720">
    <property type="entry name" value="Dihydroorotate_DH_cat"/>
</dbReference>
<dbReference type="AlphaFoldDB" id="A0A1A9V1F0"/>
<dbReference type="VEuPathDB" id="VectorBase:GAUT022724"/>
<accession>A0A1A9V1F0</accession>
<comment type="cofactor">
    <cofactor evidence="1">
        <name>FMN</name>
        <dbReference type="ChEBI" id="CHEBI:58210"/>
    </cofactor>
</comment>
<dbReference type="Gene3D" id="3.20.20.70">
    <property type="entry name" value="Aldolase class I"/>
    <property type="match status" value="1"/>
</dbReference>
<keyword evidence="3" id="KW-0285">Flavoprotein</keyword>
<dbReference type="Pfam" id="PF01180">
    <property type="entry name" value="DHO_dh"/>
    <property type="match status" value="1"/>
</dbReference>
<dbReference type="GO" id="GO:0005743">
    <property type="term" value="C:mitochondrial inner membrane"/>
    <property type="evidence" value="ECO:0007669"/>
    <property type="project" value="TreeGrafter"/>
</dbReference>
<comment type="pathway">
    <text evidence="2">Pyrimidine metabolism; UMP biosynthesis via de novo pathway.</text>
</comment>
<dbReference type="Proteomes" id="UP000078200">
    <property type="component" value="Unassembled WGS sequence"/>
</dbReference>
<evidence type="ECO:0000256" key="5">
    <source>
        <dbReference type="ARBA" id="ARBA00023002"/>
    </source>
</evidence>
<evidence type="ECO:0000256" key="2">
    <source>
        <dbReference type="ARBA" id="ARBA00004725"/>
    </source>
</evidence>
<evidence type="ECO:0000313" key="7">
    <source>
        <dbReference type="EnsemblMetazoa" id="GAUT022724-PA"/>
    </source>
</evidence>
<feature type="domain" description="Dihydroorotate dehydrogenase catalytic" evidence="6">
    <location>
        <begin position="15"/>
        <end position="102"/>
    </location>
</feature>
<dbReference type="GO" id="GO:0004152">
    <property type="term" value="F:dihydroorotate dehydrogenase activity"/>
    <property type="evidence" value="ECO:0007669"/>
    <property type="project" value="TreeGrafter"/>
</dbReference>
<keyword evidence="4" id="KW-0288">FMN</keyword>
<evidence type="ECO:0000313" key="8">
    <source>
        <dbReference type="Proteomes" id="UP000078200"/>
    </source>
</evidence>
<dbReference type="STRING" id="7395.A0A1A9V1F0"/>
<reference evidence="7" key="1">
    <citation type="submission" date="2020-05" db="UniProtKB">
        <authorList>
            <consortium name="EnsemblMetazoa"/>
        </authorList>
    </citation>
    <scope>IDENTIFICATION</scope>
    <source>
        <strain evidence="7">TTRI</strain>
    </source>
</reference>
<dbReference type="GO" id="GO:0006207">
    <property type="term" value="P:'de novo' pyrimidine nucleobase biosynthetic process"/>
    <property type="evidence" value="ECO:0007669"/>
    <property type="project" value="TreeGrafter"/>
</dbReference>
<name>A0A1A9V1F0_GLOAU</name>
<dbReference type="PANTHER" id="PTHR48109">
    <property type="entry name" value="DIHYDROOROTATE DEHYDROGENASE (QUINONE), MITOCHONDRIAL-RELATED"/>
    <property type="match status" value="1"/>
</dbReference>
<dbReference type="InterPro" id="IPR013785">
    <property type="entry name" value="Aldolase_TIM"/>
</dbReference>
<dbReference type="PANTHER" id="PTHR48109:SF4">
    <property type="entry name" value="DIHYDROOROTATE DEHYDROGENASE (QUINONE), MITOCHONDRIAL"/>
    <property type="match status" value="1"/>
</dbReference>
<sequence>MMEFCEGHRVGYERLKAARESGQFSGILGVKLGKNKDSISAKQDYVEGVQIFGPIADYLVINISSPNTPGLRDLQRKNDLQKLLEAVNNSVPILQKLSPDLTK</sequence>